<protein>
    <submittedName>
        <fullName evidence="1">Uncharacterized protein</fullName>
    </submittedName>
</protein>
<dbReference type="EMBL" id="VKGC01000029">
    <property type="protein sequence ID" value="TSA80153.1"/>
    <property type="molecule type" value="Genomic_DNA"/>
</dbReference>
<evidence type="ECO:0000313" key="2">
    <source>
        <dbReference type="Proteomes" id="UP000319322"/>
    </source>
</evidence>
<comment type="caution">
    <text evidence="1">The sequence shown here is derived from an EMBL/GenBank/DDBJ whole genome shotgun (WGS) entry which is preliminary data.</text>
</comment>
<accession>A0A553UIX9</accession>
<name>A0A553UIX9_9HELI</name>
<keyword evidence="2" id="KW-1185">Reference proteome</keyword>
<evidence type="ECO:0000313" key="1">
    <source>
        <dbReference type="EMBL" id="TSA80153.1"/>
    </source>
</evidence>
<organism evidence="1 2">
    <name type="scientific">Helicobacter mehlei</name>
    <dbReference type="NCBI Taxonomy" id="2316080"/>
    <lineage>
        <taxon>Bacteria</taxon>
        <taxon>Pseudomonadati</taxon>
        <taxon>Campylobacterota</taxon>
        <taxon>Epsilonproteobacteria</taxon>
        <taxon>Campylobacterales</taxon>
        <taxon>Helicobacteraceae</taxon>
        <taxon>Helicobacter</taxon>
    </lineage>
</organism>
<dbReference type="Proteomes" id="UP000319322">
    <property type="component" value="Unassembled WGS sequence"/>
</dbReference>
<proteinExistence type="predicted"/>
<sequence>MGILDFMAGLVGVGAQRADQDTPQIITIDEEIAKHVKGSGDSKASDFGYQSWIAYYKKIRYPKKDEDARKNIVLKCCQYWCSRDANRGAHVKIEGYGGKWWIVPVCSSHNPRTDEEFNVKANTIAIRHPPKK</sequence>
<reference evidence="1 2" key="1">
    <citation type="submission" date="2019-07" db="EMBL/GenBank/DDBJ databases">
        <title>Helicobacter labacensis sp. nov., Helicobacter mehlei sp. nov. and Helicobacter vulpis sp. nov., isolated from gastric mucosa of red fox (Vulpis vulpis).</title>
        <authorList>
            <person name="Kusar D."/>
            <person name="Gruntar I."/>
            <person name="Pate M."/>
            <person name="Zajc U."/>
            <person name="Ocepek M."/>
        </authorList>
    </citation>
    <scope>NUCLEOTIDE SEQUENCE [LARGE SCALE GENOMIC DNA]</scope>
    <source>
        <strain evidence="1 2">L8b</strain>
    </source>
</reference>
<gene>
    <name evidence="1" type="ORF">FNE76_07505</name>
</gene>
<reference evidence="2" key="2">
    <citation type="submission" date="2019-07" db="EMBL/GenBank/DDBJ databases">
        <title>Helicobacter labacensis sp. nov., Helicobacter mehlei sp. nov. and Helicobacter vulpis sp. nov., isolated from gastric mucosa of red fox (Vulpis vulpis).</title>
        <authorList>
            <person name="Papic B."/>
        </authorList>
    </citation>
    <scope>NUCLEOTIDE SEQUENCE [LARGE SCALE GENOMIC DNA]</scope>
    <source>
        <strain evidence="2">L8b</strain>
    </source>
</reference>
<dbReference type="AlphaFoldDB" id="A0A553UIX9"/>
<reference evidence="1 2" key="3">
    <citation type="submission" date="2019-07" db="EMBL/GenBank/DDBJ databases">
        <authorList>
            <person name="Papic B."/>
        </authorList>
    </citation>
    <scope>NUCLEOTIDE SEQUENCE [LARGE SCALE GENOMIC DNA]</scope>
    <source>
        <strain evidence="1 2">L8b</strain>
    </source>
</reference>
<dbReference type="RefSeq" id="WP_120948750.1">
    <property type="nucleotide sequence ID" value="NZ_QXQS01000025.1"/>
</dbReference>